<name>A0AAD5U213_9FUNG</name>
<dbReference type="PROSITE" id="PS00678">
    <property type="entry name" value="WD_REPEATS_1"/>
    <property type="match status" value="1"/>
</dbReference>
<dbReference type="InterPro" id="IPR019775">
    <property type="entry name" value="WD40_repeat_CS"/>
</dbReference>
<keyword evidence="2" id="KW-0677">Repeat</keyword>
<dbReference type="SMART" id="SM00320">
    <property type="entry name" value="WD40"/>
    <property type="match status" value="4"/>
</dbReference>
<accession>A0AAD5U213</accession>
<gene>
    <name evidence="4" type="ORF">HK099_002993</name>
</gene>
<dbReference type="Gene3D" id="2.130.10.10">
    <property type="entry name" value="YVTN repeat-like/Quinoprotein amine dehydrogenase"/>
    <property type="match status" value="1"/>
</dbReference>
<dbReference type="PANTHER" id="PTHR10971">
    <property type="entry name" value="MRNA EXPORT FACTOR AND BUB3"/>
    <property type="match status" value="1"/>
</dbReference>
<evidence type="ECO:0000256" key="3">
    <source>
        <dbReference type="PROSITE-ProRule" id="PRU00221"/>
    </source>
</evidence>
<dbReference type="AlphaFoldDB" id="A0AAD5U213"/>
<reference evidence="4" key="1">
    <citation type="submission" date="2020-05" db="EMBL/GenBank/DDBJ databases">
        <title>Phylogenomic resolution of chytrid fungi.</title>
        <authorList>
            <person name="Stajich J.E."/>
            <person name="Amses K."/>
            <person name="Simmons R."/>
            <person name="Seto K."/>
            <person name="Myers J."/>
            <person name="Bonds A."/>
            <person name="Quandt C.A."/>
            <person name="Barry K."/>
            <person name="Liu P."/>
            <person name="Grigoriev I."/>
            <person name="Longcore J.E."/>
            <person name="James T.Y."/>
        </authorList>
    </citation>
    <scope>NUCLEOTIDE SEQUENCE</scope>
    <source>
        <strain evidence="4">JEL0476</strain>
    </source>
</reference>
<evidence type="ECO:0000256" key="1">
    <source>
        <dbReference type="ARBA" id="ARBA00022574"/>
    </source>
</evidence>
<keyword evidence="5" id="KW-1185">Reference proteome</keyword>
<comment type="caution">
    <text evidence="4">The sequence shown here is derived from an EMBL/GenBank/DDBJ whole genome shotgun (WGS) entry which is preliminary data.</text>
</comment>
<dbReference type="InterPro" id="IPR015943">
    <property type="entry name" value="WD40/YVTN_repeat-like_dom_sf"/>
</dbReference>
<feature type="repeat" description="WD" evidence="3">
    <location>
        <begin position="100"/>
        <end position="144"/>
    </location>
</feature>
<dbReference type="EMBL" id="JADGJW010000203">
    <property type="protein sequence ID" value="KAJ3221887.1"/>
    <property type="molecule type" value="Genomic_DNA"/>
</dbReference>
<evidence type="ECO:0000313" key="5">
    <source>
        <dbReference type="Proteomes" id="UP001211065"/>
    </source>
</evidence>
<evidence type="ECO:0000313" key="4">
    <source>
        <dbReference type="EMBL" id="KAJ3221887.1"/>
    </source>
</evidence>
<dbReference type="InterPro" id="IPR001680">
    <property type="entry name" value="WD40_rpt"/>
</dbReference>
<proteinExistence type="predicted"/>
<dbReference type="PROSITE" id="PS50294">
    <property type="entry name" value="WD_REPEATS_REGION"/>
    <property type="match status" value="1"/>
</dbReference>
<dbReference type="PROSITE" id="PS50082">
    <property type="entry name" value="WD_REPEATS_2"/>
    <property type="match status" value="1"/>
</dbReference>
<evidence type="ECO:0008006" key="6">
    <source>
        <dbReference type="Google" id="ProtNLM"/>
    </source>
</evidence>
<organism evidence="4 5">
    <name type="scientific">Clydaea vesicula</name>
    <dbReference type="NCBI Taxonomy" id="447962"/>
    <lineage>
        <taxon>Eukaryota</taxon>
        <taxon>Fungi</taxon>
        <taxon>Fungi incertae sedis</taxon>
        <taxon>Chytridiomycota</taxon>
        <taxon>Chytridiomycota incertae sedis</taxon>
        <taxon>Chytridiomycetes</taxon>
        <taxon>Lobulomycetales</taxon>
        <taxon>Lobulomycetaceae</taxon>
        <taxon>Clydaea</taxon>
    </lineage>
</organism>
<keyword evidence="1 3" id="KW-0853">WD repeat</keyword>
<dbReference type="Pfam" id="PF00400">
    <property type="entry name" value="WD40"/>
    <property type="match status" value="1"/>
</dbReference>
<protein>
    <recommendedName>
        <fullName evidence="6">WD repeat-containing protein 92</fullName>
    </recommendedName>
</protein>
<dbReference type="Proteomes" id="UP001211065">
    <property type="component" value="Unassembled WGS sequence"/>
</dbReference>
<evidence type="ECO:0000256" key="2">
    <source>
        <dbReference type="ARBA" id="ARBA00022737"/>
    </source>
</evidence>
<dbReference type="InterPro" id="IPR036322">
    <property type="entry name" value="WD40_repeat_dom_sf"/>
</dbReference>
<dbReference type="SUPFAM" id="SSF50978">
    <property type="entry name" value="WD40 repeat-like"/>
    <property type="match status" value="1"/>
</dbReference>
<sequence>MNGIDKPQIITHITKSLSYTPYCVKWIPCSAKFVVLGALQVYELTEGDAKLIIDVEKPSSFKCGTFSHSAISNRTLATGDFDGRLQVYDIENPDISVYSVKAHEKIVNCIDGAGSNFGAPELVTGSSDGIVKIWDLRQRDKPVAKIVPESGEVRDTWSVAFGNSYNDEERVVAAGYENGDIKMFDLKNMKLIFETNAKNGVVALEFDRKDIKMNKLVATCLESNFNVYDLRTYHPKKKFPAVNQKAKDNTTIWTVRHLPQNRDIFITSGGGPGGGNYPPQRTVKSEDDNLEGVPGTLQAIQTVNAAEQPVSSFDWSPDKQGLCVFSAFDQQVRVGIVTKLSGL</sequence>